<comment type="subcellular location">
    <subcellularLocation>
        <location evidence="1">Cell envelope</location>
    </subcellularLocation>
</comment>
<dbReference type="Pfam" id="PF00578">
    <property type="entry name" value="AhpC-TSA"/>
    <property type="match status" value="1"/>
</dbReference>
<feature type="domain" description="Thioredoxin" evidence="8">
    <location>
        <begin position="60"/>
        <end position="204"/>
    </location>
</feature>
<keyword evidence="3" id="KW-0735">Signal-anchor</keyword>
<evidence type="ECO:0000256" key="6">
    <source>
        <dbReference type="SAM" id="MobiDB-lite"/>
    </source>
</evidence>
<evidence type="ECO:0000259" key="8">
    <source>
        <dbReference type="PROSITE" id="PS51352"/>
    </source>
</evidence>
<comment type="caution">
    <text evidence="9">The sequence shown here is derived from an EMBL/GenBank/DDBJ whole genome shotgun (WGS) entry which is preliminary data.</text>
</comment>
<evidence type="ECO:0000256" key="2">
    <source>
        <dbReference type="ARBA" id="ARBA00022748"/>
    </source>
</evidence>
<evidence type="ECO:0000256" key="4">
    <source>
        <dbReference type="ARBA" id="ARBA00023157"/>
    </source>
</evidence>
<dbReference type="Proteomes" id="UP001206206">
    <property type="component" value="Unassembled WGS sequence"/>
</dbReference>
<evidence type="ECO:0000256" key="7">
    <source>
        <dbReference type="SAM" id="SignalP"/>
    </source>
</evidence>
<organism evidence="9 10">
    <name type="scientific">Streptantibioticus rubrisoli</name>
    <dbReference type="NCBI Taxonomy" id="1387313"/>
    <lineage>
        <taxon>Bacteria</taxon>
        <taxon>Bacillati</taxon>
        <taxon>Actinomycetota</taxon>
        <taxon>Actinomycetes</taxon>
        <taxon>Kitasatosporales</taxon>
        <taxon>Streptomycetaceae</taxon>
        <taxon>Streptantibioticus</taxon>
    </lineage>
</organism>
<dbReference type="RefSeq" id="WP_255931321.1">
    <property type="nucleotide sequence ID" value="NZ_JANFNH010000038.1"/>
</dbReference>
<dbReference type="PANTHER" id="PTHR42852:SF6">
    <property type="entry name" value="THIOL:DISULFIDE INTERCHANGE PROTEIN DSBE"/>
    <property type="match status" value="1"/>
</dbReference>
<dbReference type="Gene3D" id="3.40.30.10">
    <property type="entry name" value="Glutaredoxin"/>
    <property type="match status" value="1"/>
</dbReference>
<dbReference type="CDD" id="cd02966">
    <property type="entry name" value="TlpA_like_family"/>
    <property type="match status" value="1"/>
</dbReference>
<keyword evidence="7" id="KW-0732">Signal</keyword>
<feature type="chain" id="PRO_5045524077" evidence="7">
    <location>
        <begin position="31"/>
        <end position="206"/>
    </location>
</feature>
<dbReference type="EMBL" id="JANFNH010000038">
    <property type="protein sequence ID" value="MCQ4045194.1"/>
    <property type="molecule type" value="Genomic_DNA"/>
</dbReference>
<dbReference type="SUPFAM" id="SSF52833">
    <property type="entry name" value="Thioredoxin-like"/>
    <property type="match status" value="1"/>
</dbReference>
<sequence length="206" mass="21722">MSLTRLPQSGPRRRAAAALATGAALVLALAGCGSVSGGSSSGSSDTKFVQGNGQITTVPKGERPAAPDISGKSVDGQQLSLSQFKGKVVVLNVWGSWCDPCRAEAPNLAQVAKDTASKGVQFVGINIRDYSTAQSKSFERSFGITYPSFYDPDGNLLVKFPRGSLPPQSIPTTLIIDRDQKIAVRMLTALTTDQLRKALDPIVAEK</sequence>
<dbReference type="InterPro" id="IPR000866">
    <property type="entry name" value="AhpC/TSA"/>
</dbReference>
<reference evidence="9 10" key="1">
    <citation type="submission" date="2022-06" db="EMBL/GenBank/DDBJ databases">
        <title>Draft genome sequence of type strain Streptomyces rubrisoli DSM 42083.</title>
        <authorList>
            <person name="Duangmal K."/>
            <person name="Klaysubun C."/>
        </authorList>
    </citation>
    <scope>NUCLEOTIDE SEQUENCE [LARGE SCALE GENOMIC DNA]</scope>
    <source>
        <strain evidence="9 10">DSM 42083</strain>
    </source>
</reference>
<dbReference type="InterPro" id="IPR036249">
    <property type="entry name" value="Thioredoxin-like_sf"/>
</dbReference>
<name>A0ABT1PIL8_9ACTN</name>
<gene>
    <name evidence="9" type="ORF">NON19_24965</name>
</gene>
<feature type="signal peptide" evidence="7">
    <location>
        <begin position="1"/>
        <end position="30"/>
    </location>
</feature>
<protein>
    <submittedName>
        <fullName evidence="9">TlpA family protein disulfide reductase</fullName>
    </submittedName>
</protein>
<proteinExistence type="predicted"/>
<dbReference type="InterPro" id="IPR013766">
    <property type="entry name" value="Thioredoxin_domain"/>
</dbReference>
<evidence type="ECO:0000313" key="9">
    <source>
        <dbReference type="EMBL" id="MCQ4045194.1"/>
    </source>
</evidence>
<keyword evidence="10" id="KW-1185">Reference proteome</keyword>
<evidence type="ECO:0000256" key="5">
    <source>
        <dbReference type="ARBA" id="ARBA00023284"/>
    </source>
</evidence>
<accession>A0ABT1PIL8</accession>
<evidence type="ECO:0000313" key="10">
    <source>
        <dbReference type="Proteomes" id="UP001206206"/>
    </source>
</evidence>
<evidence type="ECO:0000256" key="1">
    <source>
        <dbReference type="ARBA" id="ARBA00004196"/>
    </source>
</evidence>
<dbReference type="InterPro" id="IPR050553">
    <property type="entry name" value="Thioredoxin_ResA/DsbE_sf"/>
</dbReference>
<keyword evidence="4" id="KW-1015">Disulfide bond</keyword>
<keyword evidence="5" id="KW-0676">Redox-active center</keyword>
<feature type="region of interest" description="Disordered" evidence="6">
    <location>
        <begin position="41"/>
        <end position="69"/>
    </location>
</feature>
<keyword evidence="2" id="KW-0201">Cytochrome c-type biogenesis</keyword>
<feature type="compositionally biased region" description="Polar residues" evidence="6">
    <location>
        <begin position="45"/>
        <end position="57"/>
    </location>
</feature>
<evidence type="ECO:0000256" key="3">
    <source>
        <dbReference type="ARBA" id="ARBA00022968"/>
    </source>
</evidence>
<dbReference type="PROSITE" id="PS51352">
    <property type="entry name" value="THIOREDOXIN_2"/>
    <property type="match status" value="1"/>
</dbReference>
<keyword evidence="3" id="KW-0812">Transmembrane</keyword>
<dbReference type="PROSITE" id="PS51257">
    <property type="entry name" value="PROKAR_LIPOPROTEIN"/>
    <property type="match status" value="1"/>
</dbReference>
<dbReference type="PANTHER" id="PTHR42852">
    <property type="entry name" value="THIOL:DISULFIDE INTERCHANGE PROTEIN DSBE"/>
    <property type="match status" value="1"/>
</dbReference>